<dbReference type="InterPro" id="IPR050351">
    <property type="entry name" value="BphY/WalK/GraS-like"/>
</dbReference>
<evidence type="ECO:0000256" key="4">
    <source>
        <dbReference type="ARBA" id="ARBA00022553"/>
    </source>
</evidence>
<keyword evidence="8" id="KW-0812">Transmembrane</keyword>
<organism evidence="11 12">
    <name type="scientific">Candidatus Eisenbergiella merdigallinarum</name>
    <dbReference type="NCBI Taxonomy" id="2838552"/>
    <lineage>
        <taxon>Bacteria</taxon>
        <taxon>Bacillati</taxon>
        <taxon>Bacillota</taxon>
        <taxon>Clostridia</taxon>
        <taxon>Lachnospirales</taxon>
        <taxon>Lachnospiraceae</taxon>
        <taxon>Eisenbergiella</taxon>
    </lineage>
</organism>
<comment type="subcellular location">
    <subcellularLocation>
        <location evidence="2">Membrane</location>
    </subcellularLocation>
</comment>
<evidence type="ECO:0000259" key="10">
    <source>
        <dbReference type="PROSITE" id="PS50885"/>
    </source>
</evidence>
<feature type="domain" description="Histidine kinase" evidence="9">
    <location>
        <begin position="199"/>
        <end position="416"/>
    </location>
</feature>
<dbReference type="Proteomes" id="UP000886883">
    <property type="component" value="Unassembled WGS sequence"/>
</dbReference>
<name>A0A9D2MSB4_9FIRM</name>
<dbReference type="PANTHER" id="PTHR45453:SF1">
    <property type="entry name" value="PHOSPHATE REGULON SENSOR PROTEIN PHOR"/>
    <property type="match status" value="1"/>
</dbReference>
<sequence>MEVLKRSLLDGQNRRFLFSVAAACFLLLLLPLPFALFFQNRFGYLLLCQKQALASSLLEDGVSGQTLAKAFSSREITPEGIRFLEQIGHAQNFDSFLLPFLGQATIRTALFFLLMLALPLFLLATGSMRYFSRRQRLLEEAVAVVRRYAEGDFSVRLPGDQTGSLFVLFDSVNRLSTALKSRNESLHQAREFLRDTVSDISHQLKTPLSALHLYAEIILNEPDRPQTVSEFAQKSLLSLERTQRLIGLLLKVMRLDSGSVTFEKRPCSVSELAETAVQDFRTRAGLEGKSLILQGNPDETVFCDPHWTREAISNLVKNALDHTPEGGTVRVSWERSPAMLRLLVEDDGCGIPQEDLPHIFKRFYTGSGGGKAVGQQGVGLGLPLARAIAEGQGGLLSVSSRTGQGTRFTLSFLTES</sequence>
<evidence type="ECO:0000259" key="9">
    <source>
        <dbReference type="PROSITE" id="PS50109"/>
    </source>
</evidence>
<dbReference type="Pfam" id="PF00512">
    <property type="entry name" value="HisKA"/>
    <property type="match status" value="1"/>
</dbReference>
<evidence type="ECO:0000256" key="2">
    <source>
        <dbReference type="ARBA" id="ARBA00004370"/>
    </source>
</evidence>
<feature type="transmembrane region" description="Helical" evidence="8">
    <location>
        <begin position="104"/>
        <end position="126"/>
    </location>
</feature>
<keyword evidence="8" id="KW-1133">Transmembrane helix</keyword>
<keyword evidence="4" id="KW-0597">Phosphoprotein</keyword>
<dbReference type="Gene3D" id="1.10.287.130">
    <property type="match status" value="1"/>
</dbReference>
<dbReference type="GO" id="GO:0000155">
    <property type="term" value="F:phosphorelay sensor kinase activity"/>
    <property type="evidence" value="ECO:0007669"/>
    <property type="project" value="InterPro"/>
</dbReference>
<comment type="caution">
    <text evidence="11">The sequence shown here is derived from an EMBL/GenBank/DDBJ whole genome shotgun (WGS) entry which is preliminary data.</text>
</comment>
<dbReference type="EC" id="2.7.13.3" evidence="3"/>
<dbReference type="InterPro" id="IPR005467">
    <property type="entry name" value="His_kinase_dom"/>
</dbReference>
<dbReference type="SMART" id="SM00388">
    <property type="entry name" value="HisKA"/>
    <property type="match status" value="1"/>
</dbReference>
<evidence type="ECO:0000256" key="1">
    <source>
        <dbReference type="ARBA" id="ARBA00000085"/>
    </source>
</evidence>
<dbReference type="CDD" id="cd00075">
    <property type="entry name" value="HATPase"/>
    <property type="match status" value="1"/>
</dbReference>
<dbReference type="InterPro" id="IPR003660">
    <property type="entry name" value="HAMP_dom"/>
</dbReference>
<comment type="catalytic activity">
    <reaction evidence="1">
        <text>ATP + protein L-histidine = ADP + protein N-phospho-L-histidine.</text>
        <dbReference type="EC" id="2.7.13.3"/>
    </reaction>
</comment>
<dbReference type="PROSITE" id="PS50109">
    <property type="entry name" value="HIS_KIN"/>
    <property type="match status" value="1"/>
</dbReference>
<dbReference type="AlphaFoldDB" id="A0A9D2MSB4"/>
<keyword evidence="6 11" id="KW-0418">Kinase</keyword>
<keyword evidence="8" id="KW-0472">Membrane</keyword>
<evidence type="ECO:0000256" key="7">
    <source>
        <dbReference type="ARBA" id="ARBA00023012"/>
    </source>
</evidence>
<keyword evidence="5" id="KW-0808">Transferase</keyword>
<dbReference type="SMART" id="SM00387">
    <property type="entry name" value="HATPase_c"/>
    <property type="match status" value="1"/>
</dbReference>
<keyword evidence="7" id="KW-0902">Two-component regulatory system</keyword>
<reference evidence="11" key="2">
    <citation type="submission" date="2021-04" db="EMBL/GenBank/DDBJ databases">
        <authorList>
            <person name="Gilroy R."/>
        </authorList>
    </citation>
    <scope>NUCLEOTIDE SEQUENCE</scope>
    <source>
        <strain evidence="11">USAMLcec3-2134</strain>
    </source>
</reference>
<evidence type="ECO:0000256" key="5">
    <source>
        <dbReference type="ARBA" id="ARBA00022679"/>
    </source>
</evidence>
<protein>
    <recommendedName>
        <fullName evidence="3">histidine kinase</fullName>
        <ecNumber evidence="3">2.7.13.3</ecNumber>
    </recommendedName>
</protein>
<evidence type="ECO:0000256" key="3">
    <source>
        <dbReference type="ARBA" id="ARBA00012438"/>
    </source>
</evidence>
<dbReference type="InterPro" id="IPR003594">
    <property type="entry name" value="HATPase_dom"/>
</dbReference>
<accession>A0A9D2MSB4</accession>
<dbReference type="PROSITE" id="PS50885">
    <property type="entry name" value="HAMP"/>
    <property type="match status" value="1"/>
</dbReference>
<dbReference type="InterPro" id="IPR003661">
    <property type="entry name" value="HisK_dim/P_dom"/>
</dbReference>
<gene>
    <name evidence="11" type="ORF">H9763_07405</name>
</gene>
<dbReference type="SUPFAM" id="SSF55874">
    <property type="entry name" value="ATPase domain of HSP90 chaperone/DNA topoisomerase II/histidine kinase"/>
    <property type="match status" value="1"/>
</dbReference>
<dbReference type="InterPro" id="IPR036097">
    <property type="entry name" value="HisK_dim/P_sf"/>
</dbReference>
<evidence type="ECO:0000313" key="11">
    <source>
        <dbReference type="EMBL" id="HJB91278.1"/>
    </source>
</evidence>
<evidence type="ECO:0000256" key="8">
    <source>
        <dbReference type="SAM" id="Phobius"/>
    </source>
</evidence>
<dbReference type="PRINTS" id="PR00344">
    <property type="entry name" value="BCTRLSENSOR"/>
</dbReference>
<feature type="domain" description="HAMP" evidence="10">
    <location>
        <begin position="132"/>
        <end position="184"/>
    </location>
</feature>
<dbReference type="SUPFAM" id="SSF47384">
    <property type="entry name" value="Homodimeric domain of signal transducing histidine kinase"/>
    <property type="match status" value="1"/>
</dbReference>
<proteinExistence type="predicted"/>
<dbReference type="SMART" id="SM00304">
    <property type="entry name" value="HAMP"/>
    <property type="match status" value="1"/>
</dbReference>
<dbReference type="GO" id="GO:0005886">
    <property type="term" value="C:plasma membrane"/>
    <property type="evidence" value="ECO:0007669"/>
    <property type="project" value="TreeGrafter"/>
</dbReference>
<feature type="transmembrane region" description="Helical" evidence="8">
    <location>
        <begin position="16"/>
        <end position="38"/>
    </location>
</feature>
<dbReference type="Gene3D" id="3.30.565.10">
    <property type="entry name" value="Histidine kinase-like ATPase, C-terminal domain"/>
    <property type="match status" value="1"/>
</dbReference>
<evidence type="ECO:0000313" key="12">
    <source>
        <dbReference type="Proteomes" id="UP000886883"/>
    </source>
</evidence>
<dbReference type="InterPro" id="IPR004358">
    <property type="entry name" value="Sig_transdc_His_kin-like_C"/>
</dbReference>
<dbReference type="EMBL" id="DWXE01000026">
    <property type="protein sequence ID" value="HJB91278.1"/>
    <property type="molecule type" value="Genomic_DNA"/>
</dbReference>
<dbReference type="CDD" id="cd00082">
    <property type="entry name" value="HisKA"/>
    <property type="match status" value="1"/>
</dbReference>
<dbReference type="InterPro" id="IPR036890">
    <property type="entry name" value="HATPase_C_sf"/>
</dbReference>
<dbReference type="GO" id="GO:0016036">
    <property type="term" value="P:cellular response to phosphate starvation"/>
    <property type="evidence" value="ECO:0007669"/>
    <property type="project" value="TreeGrafter"/>
</dbReference>
<reference evidence="11" key="1">
    <citation type="journal article" date="2021" name="PeerJ">
        <title>Extensive microbial diversity within the chicken gut microbiome revealed by metagenomics and culture.</title>
        <authorList>
            <person name="Gilroy R."/>
            <person name="Ravi A."/>
            <person name="Getino M."/>
            <person name="Pursley I."/>
            <person name="Horton D.L."/>
            <person name="Alikhan N.F."/>
            <person name="Baker D."/>
            <person name="Gharbi K."/>
            <person name="Hall N."/>
            <person name="Watson M."/>
            <person name="Adriaenssens E.M."/>
            <person name="Foster-Nyarko E."/>
            <person name="Jarju S."/>
            <person name="Secka A."/>
            <person name="Antonio M."/>
            <person name="Oren A."/>
            <person name="Chaudhuri R.R."/>
            <person name="La Ragione R."/>
            <person name="Hildebrand F."/>
            <person name="Pallen M.J."/>
        </authorList>
    </citation>
    <scope>NUCLEOTIDE SEQUENCE</scope>
    <source>
        <strain evidence="11">USAMLcec3-2134</strain>
    </source>
</reference>
<dbReference type="PANTHER" id="PTHR45453">
    <property type="entry name" value="PHOSPHATE REGULON SENSOR PROTEIN PHOR"/>
    <property type="match status" value="1"/>
</dbReference>
<evidence type="ECO:0000256" key="6">
    <source>
        <dbReference type="ARBA" id="ARBA00022777"/>
    </source>
</evidence>
<dbReference type="Pfam" id="PF02518">
    <property type="entry name" value="HATPase_c"/>
    <property type="match status" value="1"/>
</dbReference>
<dbReference type="GO" id="GO:0004721">
    <property type="term" value="F:phosphoprotein phosphatase activity"/>
    <property type="evidence" value="ECO:0007669"/>
    <property type="project" value="TreeGrafter"/>
</dbReference>